<dbReference type="PANTHER" id="PTHR11706">
    <property type="entry name" value="SOLUTE CARRIER PROTEIN FAMILY 11 MEMBER"/>
    <property type="match status" value="1"/>
</dbReference>
<dbReference type="InterPro" id="IPR001046">
    <property type="entry name" value="NRAMP_fam"/>
</dbReference>
<accession>A0ABT0VNI2</accession>
<evidence type="ECO:0000256" key="1">
    <source>
        <dbReference type="ARBA" id="ARBA00004141"/>
    </source>
</evidence>
<protein>
    <submittedName>
        <fullName evidence="7">Divalent metal cation transporter</fullName>
    </submittedName>
</protein>
<evidence type="ECO:0000256" key="6">
    <source>
        <dbReference type="SAM" id="Phobius"/>
    </source>
</evidence>
<feature type="transmembrane region" description="Helical" evidence="6">
    <location>
        <begin position="255"/>
        <end position="278"/>
    </location>
</feature>
<keyword evidence="3 6" id="KW-0812">Transmembrane</keyword>
<feature type="transmembrane region" description="Helical" evidence="6">
    <location>
        <begin position="364"/>
        <end position="385"/>
    </location>
</feature>
<dbReference type="Pfam" id="PF01566">
    <property type="entry name" value="Nramp"/>
    <property type="match status" value="1"/>
</dbReference>
<proteinExistence type="predicted"/>
<feature type="transmembrane region" description="Helical" evidence="6">
    <location>
        <begin position="299"/>
        <end position="325"/>
    </location>
</feature>
<comment type="caution">
    <text evidence="7">The sequence shown here is derived from an EMBL/GenBank/DDBJ whole genome shotgun (WGS) entry which is preliminary data.</text>
</comment>
<sequence length="388" mass="41851">MLADTDAGCLITAAQSGVSFGYAMLLPQLLLIPILYMVQEITLRLGIVSGLGHGALIRDYFGKGWAYLSAITLLIAVIGALVTEFIGIAGVGELFGISKWLTVPIGCLLLVGVAFSGSYRRVEKIGIVVGLAELLFLGALFFIHPTAGSLLQGITTLPFNDHSFVYLTAANIGAVIMPWMIFYQQGAVIDRHMTLDHLKRERRDTAIGTFITQGVMILYIVVFAAASGGQNKVLTSIPDLANVLYDHLGINVTNYLLGASILGGSLVAAIVVALAGTWGISEVLNWPHTLNEPLSKENIGFYGCYALSHIIGAALVLINVGLVSLAVSVEVINALLLPIVLGFLLALEHKVLPDKYRMHGWYKWLVSILSIIVMLFGVYVIGPIFNWW</sequence>
<evidence type="ECO:0000313" key="7">
    <source>
        <dbReference type="EMBL" id="MCM2438085.1"/>
    </source>
</evidence>
<feature type="transmembrane region" description="Helical" evidence="6">
    <location>
        <begin position="125"/>
        <end position="144"/>
    </location>
</feature>
<keyword evidence="2" id="KW-0813">Transport</keyword>
<keyword evidence="4 6" id="KW-1133">Transmembrane helix</keyword>
<keyword evidence="8" id="KW-1185">Reference proteome</keyword>
<feature type="transmembrane region" description="Helical" evidence="6">
    <location>
        <begin position="205"/>
        <end position="226"/>
    </location>
</feature>
<feature type="transmembrane region" description="Helical" evidence="6">
    <location>
        <begin position="331"/>
        <end position="352"/>
    </location>
</feature>
<dbReference type="PANTHER" id="PTHR11706:SF33">
    <property type="entry name" value="NATURAL RESISTANCE-ASSOCIATED MACROPHAGE PROTEIN 2"/>
    <property type="match status" value="1"/>
</dbReference>
<evidence type="ECO:0000256" key="4">
    <source>
        <dbReference type="ARBA" id="ARBA00022989"/>
    </source>
</evidence>
<evidence type="ECO:0000256" key="3">
    <source>
        <dbReference type="ARBA" id="ARBA00022692"/>
    </source>
</evidence>
<evidence type="ECO:0000256" key="2">
    <source>
        <dbReference type="ARBA" id="ARBA00022448"/>
    </source>
</evidence>
<gene>
    <name evidence="7" type="ORF">KAK10_09260</name>
</gene>
<feature type="transmembrane region" description="Helical" evidence="6">
    <location>
        <begin position="65"/>
        <end position="91"/>
    </location>
</feature>
<dbReference type="EMBL" id="JAGMVS010000076">
    <property type="protein sequence ID" value="MCM2438085.1"/>
    <property type="molecule type" value="Genomic_DNA"/>
</dbReference>
<evidence type="ECO:0000313" key="8">
    <source>
        <dbReference type="Proteomes" id="UP001057481"/>
    </source>
</evidence>
<feature type="transmembrane region" description="Helical" evidence="6">
    <location>
        <begin position="164"/>
        <end position="184"/>
    </location>
</feature>
<comment type="subcellular location">
    <subcellularLocation>
        <location evidence="1">Membrane</location>
        <topology evidence="1">Multi-pass membrane protein</topology>
    </subcellularLocation>
</comment>
<keyword evidence="5 6" id="KW-0472">Membrane</keyword>
<reference evidence="7" key="1">
    <citation type="submission" date="2021-04" db="EMBL/GenBank/DDBJ databases">
        <title>Taxonomic assessment of Weissella genus.</title>
        <authorList>
            <person name="Fanelli F."/>
            <person name="Chieffi D."/>
            <person name="Dell'Aquila A."/>
            <person name="Gyu-Sung C."/>
            <person name="Franz C.M.A.P."/>
            <person name="Fusco V."/>
        </authorList>
    </citation>
    <scope>NUCLEOTIDE SEQUENCE</scope>
    <source>
        <strain evidence="7">LMG 25373</strain>
    </source>
</reference>
<name>A0ABT0VNI2_9LACO</name>
<evidence type="ECO:0000256" key="5">
    <source>
        <dbReference type="ARBA" id="ARBA00023136"/>
    </source>
</evidence>
<dbReference type="Proteomes" id="UP001057481">
    <property type="component" value="Unassembled WGS sequence"/>
</dbReference>
<feature type="transmembrane region" description="Helical" evidence="6">
    <location>
        <begin position="97"/>
        <end position="118"/>
    </location>
</feature>
<organism evidence="7 8">
    <name type="scientific">Periweissella beninensis</name>
    <dbReference type="NCBI Taxonomy" id="504936"/>
    <lineage>
        <taxon>Bacteria</taxon>
        <taxon>Bacillati</taxon>
        <taxon>Bacillota</taxon>
        <taxon>Bacilli</taxon>
        <taxon>Lactobacillales</taxon>
        <taxon>Lactobacillaceae</taxon>
        <taxon>Periweissella</taxon>
    </lineage>
</organism>